<proteinExistence type="predicted"/>
<dbReference type="AlphaFoldDB" id="A0AAE8N4X8"/>
<organism evidence="2 3">
    <name type="scientific">Cephalotrichum gorgonifer</name>
    <dbReference type="NCBI Taxonomy" id="2041049"/>
    <lineage>
        <taxon>Eukaryota</taxon>
        <taxon>Fungi</taxon>
        <taxon>Dikarya</taxon>
        <taxon>Ascomycota</taxon>
        <taxon>Pezizomycotina</taxon>
        <taxon>Sordariomycetes</taxon>
        <taxon>Hypocreomycetidae</taxon>
        <taxon>Microascales</taxon>
        <taxon>Microascaceae</taxon>
        <taxon>Cephalotrichum</taxon>
    </lineage>
</organism>
<evidence type="ECO:0000313" key="2">
    <source>
        <dbReference type="EMBL" id="SPO05659.1"/>
    </source>
</evidence>
<feature type="region of interest" description="Disordered" evidence="1">
    <location>
        <begin position="305"/>
        <end position="473"/>
    </location>
</feature>
<sequence>MATPQNKPRRPSLQINTTQVPTSKFTAPRKIVMVDPKDPTAFNTLSNVYATVIDRKTPIQPDPVTAVNTRQPFKTQTDFRGDQQHQPQAYTPYITHGPTYPDTPLTAHPKSPMNNPEFVFPSAMTSTPPLSAGPVENNAPTFTFTPADMSKRLSLNTNVARPAKLDAPLTPHQNRPTPTIITTPPSKPPYTHPRTLHSILRNSPLPPATARQVASPRRQSVRLQQKAAKRVGYNNPLTQTIVNSKYVFSHVDLLTEDISPSPISPVVPDQEMAALDTETSSTDEDTRDGGMTPGPLEDMRRKMAGLGTSSPLTGPGGIRKRKKKEKKRQWTWTINTDDDPDDDVGGAIAAIRAAAARAKGNPAAENPGANEPSHFLQPTVYIPDSTPSLCSQDSEAESQDVEMSDSSSLMSENSSRAVTPSGMDLDDMTPLGNKEKPGLWPVVVGGEGFEEGRESGASRERKDTPVPPDLAVA</sequence>
<feature type="compositionally biased region" description="Basic and acidic residues" evidence="1">
    <location>
        <begin position="450"/>
        <end position="464"/>
    </location>
</feature>
<comment type="caution">
    <text evidence="2">The sequence shown here is derived from an EMBL/GenBank/DDBJ whole genome shotgun (WGS) entry which is preliminary data.</text>
</comment>
<evidence type="ECO:0000256" key="1">
    <source>
        <dbReference type="SAM" id="MobiDB-lite"/>
    </source>
</evidence>
<feature type="compositionally biased region" description="Acidic residues" evidence="1">
    <location>
        <begin position="394"/>
        <end position="403"/>
    </location>
</feature>
<feature type="compositionally biased region" description="Basic residues" evidence="1">
    <location>
        <begin position="318"/>
        <end position="329"/>
    </location>
</feature>
<name>A0AAE8N4X8_9PEZI</name>
<gene>
    <name evidence="2" type="ORF">DNG_08346</name>
</gene>
<accession>A0AAE8N4X8</accession>
<keyword evidence="3" id="KW-1185">Reference proteome</keyword>
<reference evidence="2" key="1">
    <citation type="submission" date="2018-03" db="EMBL/GenBank/DDBJ databases">
        <authorList>
            <person name="Guldener U."/>
        </authorList>
    </citation>
    <scope>NUCLEOTIDE SEQUENCE</scope>
</reference>
<feature type="region of interest" description="Disordered" evidence="1">
    <location>
        <begin position="1"/>
        <end position="23"/>
    </location>
</feature>
<feature type="compositionally biased region" description="Low complexity" evidence="1">
    <location>
        <begin position="404"/>
        <end position="415"/>
    </location>
</feature>
<feature type="compositionally biased region" description="Polar residues" evidence="1">
    <location>
        <begin position="13"/>
        <end position="23"/>
    </location>
</feature>
<evidence type="ECO:0000313" key="3">
    <source>
        <dbReference type="Proteomes" id="UP001187682"/>
    </source>
</evidence>
<protein>
    <submittedName>
        <fullName evidence="2">Related to glucan 1,4-alpha-glucosidase</fullName>
    </submittedName>
</protein>
<feature type="compositionally biased region" description="Low complexity" evidence="1">
    <location>
        <begin position="345"/>
        <end position="364"/>
    </location>
</feature>
<feature type="region of interest" description="Disordered" evidence="1">
    <location>
        <begin position="166"/>
        <end position="191"/>
    </location>
</feature>
<dbReference type="EMBL" id="ONZQ02000013">
    <property type="protein sequence ID" value="SPO05659.1"/>
    <property type="molecule type" value="Genomic_DNA"/>
</dbReference>
<dbReference type="Proteomes" id="UP001187682">
    <property type="component" value="Unassembled WGS sequence"/>
</dbReference>
<feature type="region of interest" description="Disordered" evidence="1">
    <location>
        <begin position="75"/>
        <end position="96"/>
    </location>
</feature>